<comment type="subcellular location">
    <subcellularLocation>
        <location evidence="5">Plastid</location>
        <location evidence="5">Chloroplast</location>
    </subcellularLocation>
</comment>
<evidence type="ECO:0000256" key="3">
    <source>
        <dbReference type="ARBA" id="ARBA00023274"/>
    </source>
</evidence>
<keyword evidence="3 5" id="KW-0687">Ribonucleoprotein</keyword>
<keyword evidence="5" id="KW-0694">RNA-binding</keyword>
<dbReference type="SUPFAM" id="SSF54189">
    <property type="entry name" value="Ribosomal proteins S24e, L23 and L15e"/>
    <property type="match status" value="1"/>
</dbReference>
<dbReference type="Pfam" id="PF00276">
    <property type="entry name" value="Ribosomal_L23"/>
    <property type="match status" value="1"/>
</dbReference>
<evidence type="ECO:0000256" key="1">
    <source>
        <dbReference type="ARBA" id="ARBA00006700"/>
    </source>
</evidence>
<evidence type="ECO:0000313" key="6">
    <source>
        <dbReference type="EMBL" id="AYC63943.1"/>
    </source>
</evidence>
<comment type="similarity">
    <text evidence="1 5">Belongs to the universal ribosomal protein uL23 family.</text>
</comment>
<sequence>MTKKLKNEVKWNQKIFDYLKQPVITDKTTKLIEQKQYTFDVDLQLTKKQIKKIFEEYYGIKIKSIKTFSKYNYNKKNSFNQRGKGPIPRKRVILRFVKNQEIPIFKNSV</sequence>
<evidence type="ECO:0000256" key="4">
    <source>
        <dbReference type="ARBA" id="ARBA00035287"/>
    </source>
</evidence>
<keyword evidence="6" id="KW-0934">Plastid</keyword>
<keyword evidence="2 5" id="KW-0689">Ribosomal protein</keyword>
<comment type="subunit">
    <text evidence="5">Part of the 50S ribosomal subunit.</text>
</comment>
<dbReference type="HAMAP" id="MF_01369_B">
    <property type="entry name" value="Ribosomal_uL23_B"/>
    <property type="match status" value="1"/>
</dbReference>
<dbReference type="InterPro" id="IPR013025">
    <property type="entry name" value="Ribosomal_uL23-like"/>
</dbReference>
<proteinExistence type="inferred from homology"/>
<name>A0A386AX46_9CHLO</name>
<dbReference type="GO" id="GO:0003735">
    <property type="term" value="F:structural constituent of ribosome"/>
    <property type="evidence" value="ECO:0007669"/>
    <property type="project" value="InterPro"/>
</dbReference>
<dbReference type="AlphaFoldDB" id="A0A386AX46"/>
<dbReference type="InterPro" id="IPR012677">
    <property type="entry name" value="Nucleotide-bd_a/b_plait_sf"/>
</dbReference>
<dbReference type="GO" id="GO:1990904">
    <property type="term" value="C:ribonucleoprotein complex"/>
    <property type="evidence" value="ECO:0007669"/>
    <property type="project" value="UniProtKB-KW"/>
</dbReference>
<evidence type="ECO:0000256" key="5">
    <source>
        <dbReference type="HAMAP-Rule" id="MF_01369"/>
    </source>
</evidence>
<comment type="function">
    <text evidence="5">Binds to 23S rRNA.</text>
</comment>
<protein>
    <recommendedName>
        <fullName evidence="4 5">Large ribosomal subunit protein uL23c</fullName>
    </recommendedName>
</protein>
<organism evidence="6">
    <name type="scientific">Flabellia petiolata</name>
    <dbReference type="NCBI Taxonomy" id="189428"/>
    <lineage>
        <taxon>Eukaryota</taxon>
        <taxon>Viridiplantae</taxon>
        <taxon>Chlorophyta</taxon>
        <taxon>core chlorophytes</taxon>
        <taxon>Ulvophyceae</taxon>
        <taxon>TCBD clade</taxon>
        <taxon>Bryopsidales</taxon>
        <taxon>Halimedineae</taxon>
        <taxon>Halimedaceae</taxon>
        <taxon>Udoteae</taxon>
        <taxon>Flabellia</taxon>
    </lineage>
</organism>
<dbReference type="InterPro" id="IPR012678">
    <property type="entry name" value="Ribosomal_uL23/eL15/eS24_sf"/>
</dbReference>
<dbReference type="GO" id="GO:0006412">
    <property type="term" value="P:translation"/>
    <property type="evidence" value="ECO:0007669"/>
    <property type="project" value="UniProtKB-UniRule"/>
</dbReference>
<dbReference type="EMBL" id="MH591084">
    <property type="protein sequence ID" value="AYC63943.1"/>
    <property type="molecule type" value="Genomic_DNA"/>
</dbReference>
<dbReference type="GO" id="GO:0009507">
    <property type="term" value="C:chloroplast"/>
    <property type="evidence" value="ECO:0007669"/>
    <property type="project" value="UniProtKB-SubCell"/>
</dbReference>
<gene>
    <name evidence="5 6" type="primary">rpl23</name>
</gene>
<geneLocation type="chloroplast" evidence="6"/>
<keyword evidence="5" id="KW-0699">rRNA-binding</keyword>
<dbReference type="Gene3D" id="3.30.70.330">
    <property type="match status" value="1"/>
</dbReference>
<reference evidence="6" key="2">
    <citation type="journal article" date="2019" name="Mol. Phylogenet. Evol.">
        <title>Reassessment of the classification of bryopsidales (chlorophyta) based on chloroplast phylogenomic analyses.</title>
        <authorList>
            <person name="Cremen M.C."/>
            <person name="Leliaert F."/>
            <person name="West J."/>
            <person name="Lam D.W."/>
            <person name="Shimada S."/>
            <person name="Lopez-Bautista J.M."/>
            <person name="Verbruggen H."/>
        </authorList>
    </citation>
    <scope>NUCLEOTIDE SEQUENCE</scope>
</reference>
<dbReference type="GO" id="GO:0019843">
    <property type="term" value="F:rRNA binding"/>
    <property type="evidence" value="ECO:0007669"/>
    <property type="project" value="UniProtKB-UniRule"/>
</dbReference>
<dbReference type="GO" id="GO:0005840">
    <property type="term" value="C:ribosome"/>
    <property type="evidence" value="ECO:0007669"/>
    <property type="project" value="UniProtKB-KW"/>
</dbReference>
<reference evidence="6" key="1">
    <citation type="submission" date="2018-07" db="EMBL/GenBank/DDBJ databases">
        <authorList>
            <person name="Quirk P.G."/>
            <person name="Krulwich T.A."/>
        </authorList>
    </citation>
    <scope>NUCLEOTIDE SEQUENCE</scope>
</reference>
<evidence type="ECO:0000256" key="2">
    <source>
        <dbReference type="ARBA" id="ARBA00022980"/>
    </source>
</evidence>
<accession>A0A386AX46</accession>
<keyword evidence="6" id="KW-0150">Chloroplast</keyword>